<dbReference type="PhylomeDB" id="A0A068UHY6"/>
<gene>
    <name evidence="2" type="ORF">GSCOC_T00025277001</name>
</gene>
<proteinExistence type="predicted"/>
<accession>A0A068UHY6</accession>
<dbReference type="STRING" id="49390.A0A068UHY6"/>
<name>A0A068UHY6_COFCA</name>
<reference evidence="3" key="1">
    <citation type="journal article" date="2014" name="Science">
        <title>The coffee genome provides insight into the convergent evolution of caffeine biosynthesis.</title>
        <authorList>
            <person name="Denoeud F."/>
            <person name="Carretero-Paulet L."/>
            <person name="Dereeper A."/>
            <person name="Droc G."/>
            <person name="Guyot R."/>
            <person name="Pietrella M."/>
            <person name="Zheng C."/>
            <person name="Alberti A."/>
            <person name="Anthony F."/>
            <person name="Aprea G."/>
            <person name="Aury J.M."/>
            <person name="Bento P."/>
            <person name="Bernard M."/>
            <person name="Bocs S."/>
            <person name="Campa C."/>
            <person name="Cenci A."/>
            <person name="Combes M.C."/>
            <person name="Crouzillat D."/>
            <person name="Da Silva C."/>
            <person name="Daddiego L."/>
            <person name="De Bellis F."/>
            <person name="Dussert S."/>
            <person name="Garsmeur O."/>
            <person name="Gayraud T."/>
            <person name="Guignon V."/>
            <person name="Jahn K."/>
            <person name="Jamilloux V."/>
            <person name="Joet T."/>
            <person name="Labadie K."/>
            <person name="Lan T."/>
            <person name="Leclercq J."/>
            <person name="Lepelley M."/>
            <person name="Leroy T."/>
            <person name="Li L.T."/>
            <person name="Librado P."/>
            <person name="Lopez L."/>
            <person name="Munoz A."/>
            <person name="Noel B."/>
            <person name="Pallavicini A."/>
            <person name="Perrotta G."/>
            <person name="Poncet V."/>
            <person name="Pot D."/>
            <person name="Priyono X."/>
            <person name="Rigoreau M."/>
            <person name="Rouard M."/>
            <person name="Rozas J."/>
            <person name="Tranchant-Dubreuil C."/>
            <person name="VanBuren R."/>
            <person name="Zhang Q."/>
            <person name="Andrade A.C."/>
            <person name="Argout X."/>
            <person name="Bertrand B."/>
            <person name="de Kochko A."/>
            <person name="Graziosi G."/>
            <person name="Henry R.J."/>
            <person name="Jayarama X."/>
            <person name="Ming R."/>
            <person name="Nagai C."/>
            <person name="Rounsley S."/>
            <person name="Sankoff D."/>
            <person name="Giuliano G."/>
            <person name="Albert V.A."/>
            <person name="Wincker P."/>
            <person name="Lashermes P."/>
        </authorList>
    </citation>
    <scope>NUCLEOTIDE SEQUENCE [LARGE SCALE GENOMIC DNA]</scope>
    <source>
        <strain evidence="3">cv. DH200-94</strain>
    </source>
</reference>
<evidence type="ECO:0000313" key="3">
    <source>
        <dbReference type="Proteomes" id="UP000295252"/>
    </source>
</evidence>
<dbReference type="AlphaFoldDB" id="A0A068UHY6"/>
<organism evidence="2 3">
    <name type="scientific">Coffea canephora</name>
    <name type="common">Robusta coffee</name>
    <dbReference type="NCBI Taxonomy" id="49390"/>
    <lineage>
        <taxon>Eukaryota</taxon>
        <taxon>Viridiplantae</taxon>
        <taxon>Streptophyta</taxon>
        <taxon>Embryophyta</taxon>
        <taxon>Tracheophyta</taxon>
        <taxon>Spermatophyta</taxon>
        <taxon>Magnoliopsida</taxon>
        <taxon>eudicotyledons</taxon>
        <taxon>Gunneridae</taxon>
        <taxon>Pentapetalae</taxon>
        <taxon>asterids</taxon>
        <taxon>lamiids</taxon>
        <taxon>Gentianales</taxon>
        <taxon>Rubiaceae</taxon>
        <taxon>Ixoroideae</taxon>
        <taxon>Gardenieae complex</taxon>
        <taxon>Bertiereae - Coffeeae clade</taxon>
        <taxon>Coffeeae</taxon>
        <taxon>Coffea</taxon>
    </lineage>
</organism>
<dbReference type="InParanoid" id="A0A068UHY6"/>
<dbReference type="Gramene" id="CDP07834">
    <property type="protein sequence ID" value="CDP07834"/>
    <property type="gene ID" value="GSCOC_T00025277001"/>
</dbReference>
<keyword evidence="3" id="KW-1185">Reference proteome</keyword>
<keyword evidence="1" id="KW-0472">Membrane</keyword>
<keyword evidence="1" id="KW-1133">Transmembrane helix</keyword>
<evidence type="ECO:0000256" key="1">
    <source>
        <dbReference type="SAM" id="Phobius"/>
    </source>
</evidence>
<protein>
    <submittedName>
        <fullName evidence="2">Uncharacterized protein</fullName>
    </submittedName>
</protein>
<evidence type="ECO:0000313" key="2">
    <source>
        <dbReference type="EMBL" id="CDP07834.1"/>
    </source>
</evidence>
<dbReference type="EMBL" id="HG739112">
    <property type="protein sequence ID" value="CDP07834.1"/>
    <property type="molecule type" value="Genomic_DNA"/>
</dbReference>
<feature type="transmembrane region" description="Helical" evidence="1">
    <location>
        <begin position="44"/>
        <end position="63"/>
    </location>
</feature>
<dbReference type="Proteomes" id="UP000295252">
    <property type="component" value="Chromosome X"/>
</dbReference>
<sequence length="64" mass="7446">MVREHGWQLPAHTFQVVAIIVYCLLVVAFFAFFAPFLRRNIWEYALVAGYSPVVCNFVLFIHIT</sequence>
<feature type="transmembrane region" description="Helical" evidence="1">
    <location>
        <begin position="12"/>
        <end position="37"/>
    </location>
</feature>
<keyword evidence="1" id="KW-0812">Transmembrane</keyword>